<organism evidence="2 3">
    <name type="scientific">Steinernema glaseri</name>
    <dbReference type="NCBI Taxonomy" id="37863"/>
    <lineage>
        <taxon>Eukaryota</taxon>
        <taxon>Metazoa</taxon>
        <taxon>Ecdysozoa</taxon>
        <taxon>Nematoda</taxon>
        <taxon>Chromadorea</taxon>
        <taxon>Rhabditida</taxon>
        <taxon>Tylenchina</taxon>
        <taxon>Panagrolaimomorpha</taxon>
        <taxon>Strongyloidoidea</taxon>
        <taxon>Steinernematidae</taxon>
        <taxon>Steinernema</taxon>
    </lineage>
</organism>
<dbReference type="Proteomes" id="UP000095287">
    <property type="component" value="Unplaced"/>
</dbReference>
<feature type="signal peptide" evidence="1">
    <location>
        <begin position="1"/>
        <end position="23"/>
    </location>
</feature>
<dbReference type="AlphaFoldDB" id="A0A1I8A2P8"/>
<sequence>MSSKTVLLTLLCLFALTFSVVECLPGGTSLDSCCFTNVTCMMDCRYKGCVIGVCDFSKKCTDACTCMVCPSS</sequence>
<keyword evidence="2" id="KW-1185">Reference proteome</keyword>
<feature type="chain" id="PRO_5009314207" evidence="1">
    <location>
        <begin position="24"/>
        <end position="72"/>
    </location>
</feature>
<evidence type="ECO:0000313" key="2">
    <source>
        <dbReference type="Proteomes" id="UP000095287"/>
    </source>
</evidence>
<proteinExistence type="predicted"/>
<accession>A0A1I8A2P8</accession>
<evidence type="ECO:0000256" key="1">
    <source>
        <dbReference type="SAM" id="SignalP"/>
    </source>
</evidence>
<protein>
    <submittedName>
        <fullName evidence="3">Uncharacterized protein</fullName>
    </submittedName>
</protein>
<keyword evidence="1" id="KW-0732">Signal</keyword>
<name>A0A1I8A2P8_9BILA</name>
<dbReference type="WBParaSite" id="L893_g32409.t1">
    <property type="protein sequence ID" value="L893_g32409.t1"/>
    <property type="gene ID" value="L893_g32409"/>
</dbReference>
<reference evidence="3" key="1">
    <citation type="submission" date="2016-11" db="UniProtKB">
        <authorList>
            <consortium name="WormBaseParasite"/>
        </authorList>
    </citation>
    <scope>IDENTIFICATION</scope>
</reference>
<evidence type="ECO:0000313" key="3">
    <source>
        <dbReference type="WBParaSite" id="L893_g32409.t1"/>
    </source>
</evidence>